<proteinExistence type="predicted"/>
<reference evidence="1 2" key="1">
    <citation type="journal article" date="2013" name="Front. Microbiol.">
        <title>Comparative genomic analyses of the cyanobacterium, Lyngbya aestuarii BL J, a powerful hydrogen producer.</title>
        <authorList>
            <person name="Kothari A."/>
            <person name="Vaughn M."/>
            <person name="Garcia-Pichel F."/>
        </authorList>
    </citation>
    <scope>NUCLEOTIDE SEQUENCE [LARGE SCALE GENOMIC DNA]</scope>
    <source>
        <strain evidence="1 2">BL J</strain>
    </source>
</reference>
<comment type="caution">
    <text evidence="1">The sequence shown here is derived from an EMBL/GenBank/DDBJ whole genome shotgun (WGS) entry which is preliminary data.</text>
</comment>
<dbReference type="Proteomes" id="UP000017127">
    <property type="component" value="Unassembled WGS sequence"/>
</dbReference>
<gene>
    <name evidence="1" type="ORF">M595_3088</name>
</gene>
<organism evidence="1 2">
    <name type="scientific">Lyngbya aestuarii BL J</name>
    <dbReference type="NCBI Taxonomy" id="1348334"/>
    <lineage>
        <taxon>Bacteria</taxon>
        <taxon>Bacillati</taxon>
        <taxon>Cyanobacteriota</taxon>
        <taxon>Cyanophyceae</taxon>
        <taxon>Oscillatoriophycideae</taxon>
        <taxon>Oscillatoriales</taxon>
        <taxon>Microcoleaceae</taxon>
        <taxon>Lyngbya</taxon>
    </lineage>
</organism>
<sequence>MKSILINFKNHRIELLTKSKWKNDNIVSLRFLATEVCN</sequence>
<evidence type="ECO:0000313" key="2">
    <source>
        <dbReference type="Proteomes" id="UP000017127"/>
    </source>
</evidence>
<dbReference type="AlphaFoldDB" id="U7QIQ7"/>
<dbReference type="EMBL" id="AUZM01000028">
    <property type="protein sequence ID" value="ERT06945.1"/>
    <property type="molecule type" value="Genomic_DNA"/>
</dbReference>
<keyword evidence="2" id="KW-1185">Reference proteome</keyword>
<accession>U7QIQ7</accession>
<evidence type="ECO:0000313" key="1">
    <source>
        <dbReference type="EMBL" id="ERT06945.1"/>
    </source>
</evidence>
<name>U7QIQ7_9CYAN</name>
<protein>
    <submittedName>
        <fullName evidence="1">Uncharacterized protein</fullName>
    </submittedName>
</protein>